<reference evidence="1 2" key="1">
    <citation type="submission" date="2023-03" db="EMBL/GenBank/DDBJ databases">
        <title>Bacillus Genome Sequencing.</title>
        <authorList>
            <person name="Dunlap C."/>
        </authorList>
    </citation>
    <scope>NUCLEOTIDE SEQUENCE [LARGE SCALE GENOMIC DNA]</scope>
    <source>
        <strain evidence="1 2">BD-533</strain>
    </source>
</reference>
<organism evidence="1 2">
    <name type="scientific">Paenibacillus alba</name>
    <dbReference type="NCBI Taxonomy" id="1197127"/>
    <lineage>
        <taxon>Bacteria</taxon>
        <taxon>Bacillati</taxon>
        <taxon>Bacillota</taxon>
        <taxon>Bacilli</taxon>
        <taxon>Bacillales</taxon>
        <taxon>Paenibacillaceae</taxon>
        <taxon>Paenibacillus</taxon>
    </lineage>
</organism>
<dbReference type="RefSeq" id="WP_326076753.1">
    <property type="nucleotide sequence ID" value="NZ_JARLKY010000134.1"/>
</dbReference>
<protein>
    <submittedName>
        <fullName evidence="1">Uncharacterized protein</fullName>
    </submittedName>
</protein>
<evidence type="ECO:0000313" key="2">
    <source>
        <dbReference type="Proteomes" id="UP001338137"/>
    </source>
</evidence>
<comment type="caution">
    <text evidence="1">The sequence shown here is derived from an EMBL/GenBank/DDBJ whole genome shotgun (WGS) entry which is preliminary data.</text>
</comment>
<sequence length="82" mass="9416">MNTAVGEVHPKGRNHILLEGYAQDVDSCKDVYEKFSERALDPKILDDGYSYVANNYPWEAAGYFWSEYKNINPTAIRGIPRF</sequence>
<evidence type="ECO:0000313" key="1">
    <source>
        <dbReference type="EMBL" id="MEC0232553.1"/>
    </source>
</evidence>
<proteinExistence type="predicted"/>
<keyword evidence="2" id="KW-1185">Reference proteome</keyword>
<gene>
    <name evidence="1" type="ORF">P4I72_36175</name>
</gene>
<dbReference type="Proteomes" id="UP001338137">
    <property type="component" value="Unassembled WGS sequence"/>
</dbReference>
<name>A0ABU6GEB7_9BACL</name>
<dbReference type="EMBL" id="JARLKY010000134">
    <property type="protein sequence ID" value="MEC0232553.1"/>
    <property type="molecule type" value="Genomic_DNA"/>
</dbReference>
<accession>A0ABU6GEB7</accession>